<proteinExistence type="predicted"/>
<keyword evidence="2" id="KW-1185">Reference proteome</keyword>
<gene>
    <name evidence="1" type="ORF">FA15DRAFT_655691</name>
</gene>
<name>A0A5C3KVM9_COPMA</name>
<organism evidence="1 2">
    <name type="scientific">Coprinopsis marcescibilis</name>
    <name type="common">Agaric fungus</name>
    <name type="synonym">Psathyrella marcescibilis</name>
    <dbReference type="NCBI Taxonomy" id="230819"/>
    <lineage>
        <taxon>Eukaryota</taxon>
        <taxon>Fungi</taxon>
        <taxon>Dikarya</taxon>
        <taxon>Basidiomycota</taxon>
        <taxon>Agaricomycotina</taxon>
        <taxon>Agaricomycetes</taxon>
        <taxon>Agaricomycetidae</taxon>
        <taxon>Agaricales</taxon>
        <taxon>Agaricineae</taxon>
        <taxon>Psathyrellaceae</taxon>
        <taxon>Coprinopsis</taxon>
    </lineage>
</organism>
<dbReference type="Proteomes" id="UP000307440">
    <property type="component" value="Unassembled WGS sequence"/>
</dbReference>
<dbReference type="EMBL" id="ML210196">
    <property type="protein sequence ID" value="TFK24709.1"/>
    <property type="molecule type" value="Genomic_DNA"/>
</dbReference>
<protein>
    <submittedName>
        <fullName evidence="1">Uncharacterized protein</fullName>
    </submittedName>
</protein>
<reference evidence="1 2" key="1">
    <citation type="journal article" date="2019" name="Nat. Ecol. Evol.">
        <title>Megaphylogeny resolves global patterns of mushroom evolution.</title>
        <authorList>
            <person name="Varga T."/>
            <person name="Krizsan K."/>
            <person name="Foldi C."/>
            <person name="Dima B."/>
            <person name="Sanchez-Garcia M."/>
            <person name="Sanchez-Ramirez S."/>
            <person name="Szollosi G.J."/>
            <person name="Szarkandi J.G."/>
            <person name="Papp V."/>
            <person name="Albert L."/>
            <person name="Andreopoulos W."/>
            <person name="Angelini C."/>
            <person name="Antonin V."/>
            <person name="Barry K.W."/>
            <person name="Bougher N.L."/>
            <person name="Buchanan P."/>
            <person name="Buyck B."/>
            <person name="Bense V."/>
            <person name="Catcheside P."/>
            <person name="Chovatia M."/>
            <person name="Cooper J."/>
            <person name="Damon W."/>
            <person name="Desjardin D."/>
            <person name="Finy P."/>
            <person name="Geml J."/>
            <person name="Haridas S."/>
            <person name="Hughes K."/>
            <person name="Justo A."/>
            <person name="Karasinski D."/>
            <person name="Kautmanova I."/>
            <person name="Kiss B."/>
            <person name="Kocsube S."/>
            <person name="Kotiranta H."/>
            <person name="LaButti K.M."/>
            <person name="Lechner B.E."/>
            <person name="Liimatainen K."/>
            <person name="Lipzen A."/>
            <person name="Lukacs Z."/>
            <person name="Mihaltcheva S."/>
            <person name="Morgado L.N."/>
            <person name="Niskanen T."/>
            <person name="Noordeloos M.E."/>
            <person name="Ohm R.A."/>
            <person name="Ortiz-Santana B."/>
            <person name="Ovrebo C."/>
            <person name="Racz N."/>
            <person name="Riley R."/>
            <person name="Savchenko A."/>
            <person name="Shiryaev A."/>
            <person name="Soop K."/>
            <person name="Spirin V."/>
            <person name="Szebenyi C."/>
            <person name="Tomsovsky M."/>
            <person name="Tulloss R.E."/>
            <person name="Uehling J."/>
            <person name="Grigoriev I.V."/>
            <person name="Vagvolgyi C."/>
            <person name="Papp T."/>
            <person name="Martin F.M."/>
            <person name="Miettinen O."/>
            <person name="Hibbett D.S."/>
            <person name="Nagy L.G."/>
        </authorList>
    </citation>
    <scope>NUCLEOTIDE SEQUENCE [LARGE SCALE GENOMIC DNA]</scope>
    <source>
        <strain evidence="1 2">CBS 121175</strain>
    </source>
</reference>
<evidence type="ECO:0000313" key="1">
    <source>
        <dbReference type="EMBL" id="TFK24709.1"/>
    </source>
</evidence>
<dbReference type="AlphaFoldDB" id="A0A5C3KVM9"/>
<accession>A0A5C3KVM9</accession>
<evidence type="ECO:0000313" key="2">
    <source>
        <dbReference type="Proteomes" id="UP000307440"/>
    </source>
</evidence>
<sequence>MDSWPTWPSCPSQWPFDVELLERLLEESYRWAKVAIPLAILRHSRVKLRQQTLPSSGIIDQLYASFGHRSSAPLSACMALNTVCLRISSWEEIESTALSFITDPCLKHVTEIDLFGLGELGTSQLPDNGSSNTLYMHGRWRHITHIYSCAMQWSYRSLAWLLPSARSLISFVSVGDSIDTHYPRMPEPRAIQVPQLRSLEIRGYPMTTSRLMGYLDAPNITQLLIMGPEDPIGHWHSPPTSIDLTKPLLPSPLPLLETYVCHCIPPTEMLEESIPNVQTIELLGAVESLLYIAGLAVRAKKLLPKLQVIRVPNVTLSENLASVDFSDILGDRSTTAYGLMDDTAESAARQPRMSGPTVQIEKLLCTEMAMESLKFQAEKWGISIVIGDWTPLLPYLSYSDFLRQ</sequence>